<protein>
    <submittedName>
        <fullName evidence="1">Uncharacterized protein</fullName>
    </submittedName>
</protein>
<dbReference type="EMBL" id="KP861230">
    <property type="protein sequence ID" value="AJT61353.1"/>
    <property type="molecule type" value="Genomic_DNA"/>
</dbReference>
<proteinExistence type="predicted"/>
<reference evidence="1 2" key="1">
    <citation type="journal article" date="2015" name="Arch. Virol.">
        <title>Complete genome sequence of the siphoviral bacteriophage ??-R3177, which lyses an OXA-66-producing carbapenem-resistant Acinetobacter baumannii isolate.</title>
        <authorList>
            <person name="Jeon J."/>
            <person name="D'Souza R."/>
            <person name="Pinto N."/>
            <person name="Ryu C.M."/>
            <person name="Park J.H."/>
            <person name="Yong D."/>
            <person name="Lee K."/>
        </authorList>
    </citation>
    <scope>NUCLEOTIDE SEQUENCE [LARGE SCALE GENOMIC DNA]</scope>
</reference>
<gene>
    <name evidence="1" type="ORF">ABA3177_00370</name>
</gene>
<organism evidence="1 2">
    <name type="scientific">Acinetobacter phage YMC11/11/R3177</name>
    <dbReference type="NCBI Taxonomy" id="1628721"/>
    <lineage>
        <taxon>Viruses</taxon>
        <taxon>Duplodnaviria</taxon>
        <taxon>Heunggongvirae</taxon>
        <taxon>Uroviricota</taxon>
        <taxon>Caudoviricetes</taxon>
        <taxon>Vieuvirus</taxon>
        <taxon>Vieuvirus R3177</taxon>
    </lineage>
</organism>
<evidence type="ECO:0000313" key="1">
    <source>
        <dbReference type="EMBL" id="AJT61353.1"/>
    </source>
</evidence>
<keyword evidence="2" id="KW-1185">Reference proteome</keyword>
<dbReference type="Proteomes" id="UP000222907">
    <property type="component" value="Segment"/>
</dbReference>
<sequence length="103" mass="12029">MPITYLDQRNHYVWTTMSPKWIAPYCCNVCSETILKEGSWLCDYPVNGKTCDGVLCNVHAYKLAEQVPMKDEGGNFVDDVHVCPAHYEEWKRLGQPKFWERDQ</sequence>
<accession>A0A0D4DCM1</accession>
<dbReference type="OrthoDB" id="41254at10239"/>
<name>A0A0D4DCM1_9CAUD</name>
<evidence type="ECO:0000313" key="2">
    <source>
        <dbReference type="Proteomes" id="UP000222907"/>
    </source>
</evidence>